<dbReference type="Proteomes" id="UP000663920">
    <property type="component" value="Chromosome"/>
</dbReference>
<evidence type="ECO:0000256" key="3">
    <source>
        <dbReference type="ARBA" id="ARBA00022679"/>
    </source>
</evidence>
<dbReference type="Pfam" id="PF13727">
    <property type="entry name" value="CoA_binding_3"/>
    <property type="match status" value="1"/>
</dbReference>
<feature type="transmembrane region" description="Helical" evidence="7">
    <location>
        <begin position="101"/>
        <end position="123"/>
    </location>
</feature>
<gene>
    <name evidence="9" type="ORF">J3359_11775</name>
</gene>
<feature type="domain" description="Bacterial sugar transferase" evidence="8">
    <location>
        <begin position="260"/>
        <end position="444"/>
    </location>
</feature>
<dbReference type="GO" id="GO:0016020">
    <property type="term" value="C:membrane"/>
    <property type="evidence" value="ECO:0007669"/>
    <property type="project" value="UniProtKB-SubCell"/>
</dbReference>
<dbReference type="PANTHER" id="PTHR30576">
    <property type="entry name" value="COLANIC BIOSYNTHESIS UDP-GLUCOSE LIPID CARRIER TRANSFERASE"/>
    <property type="match status" value="1"/>
</dbReference>
<keyword evidence="3" id="KW-0808">Transferase</keyword>
<comment type="similarity">
    <text evidence="2">Belongs to the bacterial sugar transferase family.</text>
</comment>
<dbReference type="PANTHER" id="PTHR30576:SF0">
    <property type="entry name" value="UNDECAPRENYL-PHOSPHATE N-ACETYLGALACTOSAMINYL 1-PHOSPHATE TRANSFERASE-RELATED"/>
    <property type="match status" value="1"/>
</dbReference>
<evidence type="ECO:0000256" key="7">
    <source>
        <dbReference type="SAM" id="Phobius"/>
    </source>
</evidence>
<sequence length="451" mass="53304">MKKRYSKFVNPLLSIIDLVIITLIVYLIGDKEYLNKSFLIYTCFFWFFSAKATRFYNINRNTRLFQLLVLLIYQTIIFTLGYFTYFGFFREGEIIYNQTKILFSILITIWFFKILTFYTIRLYRSKGNNFRNIVILGNDSSTKKIKEVLVKDKDLGYRYLGFFSNKLKSNKEYLGTIKDSYLYILNNEVDEIFCSLNEVNEIDIKKIKKFANKNNKILKLIPNSKEIYNKDLSAEFYGNSLLILNVKKLPLEISENRILKRFFDIIFSILVCLFIFSWLFPIIILLIRIESKGSSIFKQTREGINGEEFLCYKFRSMYKSNSLDNGHTKKNDNRITKVGSFLRKTSIDEFPQFINVLLGQMSIVGPRPHMNIHSLKFDKEVRNYMKRKSVKPGITGLAQISGYRGEIQKKSDIENRVRLDVFYIENWSFILDLKIITQTTLNIFRGDEQAY</sequence>
<dbReference type="Gene3D" id="3.40.50.720">
    <property type="entry name" value="NAD(P)-binding Rossmann-like Domain"/>
    <property type="match status" value="1"/>
</dbReference>
<name>A0A975H8U7_9FLAO</name>
<keyword evidence="5 7" id="KW-1133">Transmembrane helix</keyword>
<dbReference type="GO" id="GO:0016780">
    <property type="term" value="F:phosphotransferase activity, for other substituted phosphate groups"/>
    <property type="evidence" value="ECO:0007669"/>
    <property type="project" value="TreeGrafter"/>
</dbReference>
<evidence type="ECO:0000256" key="1">
    <source>
        <dbReference type="ARBA" id="ARBA00004141"/>
    </source>
</evidence>
<dbReference type="AlphaFoldDB" id="A0A975H8U7"/>
<evidence type="ECO:0000259" key="8">
    <source>
        <dbReference type="Pfam" id="PF02397"/>
    </source>
</evidence>
<dbReference type="KEGG" id="pcea:J3359_11775"/>
<feature type="transmembrane region" description="Helical" evidence="7">
    <location>
        <begin position="265"/>
        <end position="287"/>
    </location>
</feature>
<dbReference type="NCBIfam" id="TIGR03025">
    <property type="entry name" value="EPS_sugtrans"/>
    <property type="match status" value="1"/>
</dbReference>
<dbReference type="EMBL" id="CP071869">
    <property type="protein sequence ID" value="QTE24508.1"/>
    <property type="molecule type" value="Genomic_DNA"/>
</dbReference>
<feature type="transmembrane region" description="Helical" evidence="7">
    <location>
        <begin position="64"/>
        <end position="89"/>
    </location>
</feature>
<organism evidence="9 10">
    <name type="scientific">Polaribacter cellanae</name>
    <dbReference type="NCBI Taxonomy" id="2818493"/>
    <lineage>
        <taxon>Bacteria</taxon>
        <taxon>Pseudomonadati</taxon>
        <taxon>Bacteroidota</taxon>
        <taxon>Flavobacteriia</taxon>
        <taxon>Flavobacteriales</taxon>
        <taxon>Flavobacteriaceae</taxon>
    </lineage>
</organism>
<accession>A0A975H8U7</accession>
<protein>
    <submittedName>
        <fullName evidence="9">Exopolysaccharide biosynthesis polyprenyl glycosylphosphotransferase</fullName>
    </submittedName>
</protein>
<dbReference type="InterPro" id="IPR003362">
    <property type="entry name" value="Bact_transf"/>
</dbReference>
<evidence type="ECO:0000256" key="6">
    <source>
        <dbReference type="ARBA" id="ARBA00023136"/>
    </source>
</evidence>
<evidence type="ECO:0000256" key="5">
    <source>
        <dbReference type="ARBA" id="ARBA00022989"/>
    </source>
</evidence>
<evidence type="ECO:0000313" key="10">
    <source>
        <dbReference type="Proteomes" id="UP000663920"/>
    </source>
</evidence>
<keyword evidence="6 7" id="KW-0472">Membrane</keyword>
<evidence type="ECO:0000256" key="4">
    <source>
        <dbReference type="ARBA" id="ARBA00022692"/>
    </source>
</evidence>
<evidence type="ECO:0000313" key="9">
    <source>
        <dbReference type="EMBL" id="QTE24508.1"/>
    </source>
</evidence>
<comment type="subcellular location">
    <subcellularLocation>
        <location evidence="1">Membrane</location>
        <topology evidence="1">Multi-pass membrane protein</topology>
    </subcellularLocation>
</comment>
<proteinExistence type="inferred from homology"/>
<feature type="transmembrane region" description="Helical" evidence="7">
    <location>
        <begin position="12"/>
        <end position="28"/>
    </location>
</feature>
<reference evidence="9 10" key="1">
    <citation type="submission" date="2021-03" db="EMBL/GenBank/DDBJ databases">
        <title>Complete genome of Polaribacter_sp.SM13.</title>
        <authorList>
            <person name="Jeong S.W."/>
            <person name="Bae J.W."/>
        </authorList>
    </citation>
    <scope>NUCLEOTIDE SEQUENCE [LARGE SCALE GENOMIC DNA]</scope>
    <source>
        <strain evidence="9 10">SM13</strain>
    </source>
</reference>
<dbReference type="Pfam" id="PF02397">
    <property type="entry name" value="Bac_transf"/>
    <property type="match status" value="1"/>
</dbReference>
<evidence type="ECO:0000256" key="2">
    <source>
        <dbReference type="ARBA" id="ARBA00006464"/>
    </source>
</evidence>
<keyword evidence="4 7" id="KW-0812">Transmembrane</keyword>
<dbReference type="InterPro" id="IPR017475">
    <property type="entry name" value="EPS_sugar_tfrase"/>
</dbReference>
<feature type="transmembrane region" description="Helical" evidence="7">
    <location>
        <begin position="34"/>
        <end position="52"/>
    </location>
</feature>
<keyword evidence="10" id="KW-1185">Reference proteome</keyword>